<sequence>MAAESSLEQEALKRREKLKALREKSALASQDGRGEKRDGDNSADSGPATKIIKFRNYQPKDEALKEQKLPSTKPLSVEEEVKDHVEKAKSDSVVNEVDLTNLAPRKPDW</sequence>
<dbReference type="AlphaFoldDB" id="A0A6S7HV66"/>
<feature type="compositionally biased region" description="Basic and acidic residues" evidence="1">
    <location>
        <begin position="79"/>
        <end position="89"/>
    </location>
</feature>
<dbReference type="GO" id="GO:0005684">
    <property type="term" value="C:U2-type spliceosomal complex"/>
    <property type="evidence" value="ECO:0007669"/>
    <property type="project" value="TreeGrafter"/>
</dbReference>
<dbReference type="OrthoDB" id="10261348at2759"/>
<dbReference type="PANTHER" id="PTHR31551:SF1">
    <property type="entry name" value="COILED-COIL DOMAIN-CONTAINING PROTEIN 12"/>
    <property type="match status" value="1"/>
</dbReference>
<proteinExistence type="predicted"/>
<dbReference type="Pfam" id="PF08315">
    <property type="entry name" value="cwf18"/>
    <property type="match status" value="1"/>
</dbReference>
<feature type="compositionally biased region" description="Basic and acidic residues" evidence="1">
    <location>
        <begin position="10"/>
        <end position="25"/>
    </location>
</feature>
<accession>A0A6S7HV66</accession>
<dbReference type="Proteomes" id="UP001152795">
    <property type="component" value="Unassembled WGS sequence"/>
</dbReference>
<name>A0A6S7HV66_PARCT</name>
<dbReference type="InterPro" id="IPR013169">
    <property type="entry name" value="mRNA_splic_Cwf18-like"/>
</dbReference>
<protein>
    <submittedName>
        <fullName evidence="2">Uncharacterized protein</fullName>
    </submittedName>
</protein>
<reference evidence="2" key="1">
    <citation type="submission" date="2020-04" db="EMBL/GenBank/DDBJ databases">
        <authorList>
            <person name="Alioto T."/>
            <person name="Alioto T."/>
            <person name="Gomez Garrido J."/>
        </authorList>
    </citation>
    <scope>NUCLEOTIDE SEQUENCE</scope>
    <source>
        <strain evidence="2">A484AB</strain>
    </source>
</reference>
<keyword evidence="3" id="KW-1185">Reference proteome</keyword>
<evidence type="ECO:0000313" key="3">
    <source>
        <dbReference type="Proteomes" id="UP001152795"/>
    </source>
</evidence>
<dbReference type="EMBL" id="CACRXK020003321">
    <property type="protein sequence ID" value="CAB3998311.1"/>
    <property type="molecule type" value="Genomic_DNA"/>
</dbReference>
<organism evidence="2 3">
    <name type="scientific">Paramuricea clavata</name>
    <name type="common">Red gorgonian</name>
    <name type="synonym">Violescent sea-whip</name>
    <dbReference type="NCBI Taxonomy" id="317549"/>
    <lineage>
        <taxon>Eukaryota</taxon>
        <taxon>Metazoa</taxon>
        <taxon>Cnidaria</taxon>
        <taxon>Anthozoa</taxon>
        <taxon>Octocorallia</taxon>
        <taxon>Malacalcyonacea</taxon>
        <taxon>Plexauridae</taxon>
        <taxon>Paramuricea</taxon>
    </lineage>
</organism>
<gene>
    <name evidence="2" type="ORF">PACLA_8A028685</name>
</gene>
<dbReference type="GO" id="GO:0071014">
    <property type="term" value="C:post-mRNA release spliceosomal complex"/>
    <property type="evidence" value="ECO:0007669"/>
    <property type="project" value="TreeGrafter"/>
</dbReference>
<feature type="region of interest" description="Disordered" evidence="1">
    <location>
        <begin position="1"/>
        <end position="89"/>
    </location>
</feature>
<feature type="compositionally biased region" description="Basic and acidic residues" evidence="1">
    <location>
        <begin position="58"/>
        <end position="68"/>
    </location>
</feature>
<evidence type="ECO:0000256" key="1">
    <source>
        <dbReference type="SAM" id="MobiDB-lite"/>
    </source>
</evidence>
<evidence type="ECO:0000313" key="2">
    <source>
        <dbReference type="EMBL" id="CAB3998311.1"/>
    </source>
</evidence>
<dbReference type="PANTHER" id="PTHR31551">
    <property type="entry name" value="PRE-MRNA-SPLICING FACTOR CWF18"/>
    <property type="match status" value="1"/>
</dbReference>
<comment type="caution">
    <text evidence="2">The sequence shown here is derived from an EMBL/GenBank/DDBJ whole genome shotgun (WGS) entry which is preliminary data.</text>
</comment>